<dbReference type="Proteomes" id="UP000236630">
    <property type="component" value="Unassembled WGS sequence"/>
</dbReference>
<accession>A0A2H5P9F1</accession>
<sequence>MLPALLRLQLRSLQSQVVETATIPRTVPPKEVFNLKSADHDARQDAQRHNTGSHACSSVKSAVPSACVCLLDFMETSNPALATITGKLREEDRNALELLIIN</sequence>
<keyword evidence="2" id="KW-1185">Reference proteome</keyword>
<proteinExistence type="predicted"/>
<gene>
    <name evidence="1" type="ORF">CUMW_115810</name>
</gene>
<dbReference type="AlphaFoldDB" id="A0A2H5P9F1"/>
<evidence type="ECO:0000313" key="1">
    <source>
        <dbReference type="EMBL" id="GAY48987.1"/>
    </source>
</evidence>
<comment type="caution">
    <text evidence="1">The sequence shown here is derived from an EMBL/GenBank/DDBJ whole genome shotgun (WGS) entry which is preliminary data.</text>
</comment>
<reference evidence="1 2" key="1">
    <citation type="journal article" date="2017" name="Front. Genet.">
        <title>Draft sequencing of the heterozygous diploid genome of Satsuma (Citrus unshiu Marc.) using a hybrid assembly approach.</title>
        <authorList>
            <person name="Shimizu T."/>
            <person name="Tanizawa Y."/>
            <person name="Mochizuki T."/>
            <person name="Nagasaki H."/>
            <person name="Yoshioka T."/>
            <person name="Toyoda A."/>
            <person name="Fujiyama A."/>
            <person name="Kaminuma E."/>
            <person name="Nakamura Y."/>
        </authorList>
    </citation>
    <scope>NUCLEOTIDE SEQUENCE [LARGE SCALE GENOMIC DNA]</scope>
    <source>
        <strain evidence="2">cv. Miyagawa wase</strain>
    </source>
</reference>
<evidence type="ECO:0000313" key="2">
    <source>
        <dbReference type="Proteomes" id="UP000236630"/>
    </source>
</evidence>
<name>A0A2H5P9F1_CITUN</name>
<dbReference type="EMBL" id="BDQV01000049">
    <property type="protein sequence ID" value="GAY48987.1"/>
    <property type="molecule type" value="Genomic_DNA"/>
</dbReference>
<protein>
    <submittedName>
        <fullName evidence="1">Uncharacterized protein</fullName>
    </submittedName>
</protein>
<organism evidence="1 2">
    <name type="scientific">Citrus unshiu</name>
    <name type="common">Satsuma mandarin</name>
    <name type="synonym">Citrus nobilis var. unshiu</name>
    <dbReference type="NCBI Taxonomy" id="55188"/>
    <lineage>
        <taxon>Eukaryota</taxon>
        <taxon>Viridiplantae</taxon>
        <taxon>Streptophyta</taxon>
        <taxon>Embryophyta</taxon>
        <taxon>Tracheophyta</taxon>
        <taxon>Spermatophyta</taxon>
        <taxon>Magnoliopsida</taxon>
        <taxon>eudicotyledons</taxon>
        <taxon>Gunneridae</taxon>
        <taxon>Pentapetalae</taxon>
        <taxon>rosids</taxon>
        <taxon>malvids</taxon>
        <taxon>Sapindales</taxon>
        <taxon>Rutaceae</taxon>
        <taxon>Aurantioideae</taxon>
        <taxon>Citrus</taxon>
    </lineage>
</organism>